<organism evidence="2 3">
    <name type="scientific">Candidatus Halomonas stercoripullorum</name>
    <dbReference type="NCBI Taxonomy" id="2838617"/>
    <lineage>
        <taxon>Bacteria</taxon>
        <taxon>Pseudomonadati</taxon>
        <taxon>Pseudomonadota</taxon>
        <taxon>Gammaproteobacteria</taxon>
        <taxon>Oceanospirillales</taxon>
        <taxon>Halomonadaceae</taxon>
        <taxon>Halomonas</taxon>
    </lineage>
</organism>
<accession>A0A9D2B5W8</accession>
<name>A0A9D2B5W8_9GAMM</name>
<evidence type="ECO:0000313" key="3">
    <source>
        <dbReference type="Proteomes" id="UP000824248"/>
    </source>
</evidence>
<feature type="signal peptide" evidence="1">
    <location>
        <begin position="1"/>
        <end position="24"/>
    </location>
</feature>
<sequence>MRRKHVLLSMGLAPLALLAMPLLAAGSAEPLEIAGSVTGLLDGQEREWLIVREEGDSTATFTELGDHIKIELVGYVQGDVGQTRESLSLSIILVEGVVTGFDVLHPISTTAMPPVFTSEGAAVELTLDTFEVSGSQARVAGSVEGTLALQTELGEDAVMDEGVAIAV</sequence>
<feature type="chain" id="PRO_5039455156" description="DUF5666 domain-containing protein" evidence="1">
    <location>
        <begin position="25"/>
        <end position="167"/>
    </location>
</feature>
<feature type="non-terminal residue" evidence="2">
    <location>
        <position position="167"/>
    </location>
</feature>
<reference evidence="2" key="2">
    <citation type="submission" date="2021-04" db="EMBL/GenBank/DDBJ databases">
        <authorList>
            <person name="Gilroy R."/>
        </authorList>
    </citation>
    <scope>NUCLEOTIDE SEQUENCE</scope>
    <source>
        <strain evidence="2">1193</strain>
    </source>
</reference>
<dbReference type="EMBL" id="DXFC01000271">
    <property type="protein sequence ID" value="HIX62363.1"/>
    <property type="molecule type" value="Genomic_DNA"/>
</dbReference>
<evidence type="ECO:0008006" key="4">
    <source>
        <dbReference type="Google" id="ProtNLM"/>
    </source>
</evidence>
<keyword evidence="1" id="KW-0732">Signal</keyword>
<comment type="caution">
    <text evidence="2">The sequence shown here is derived from an EMBL/GenBank/DDBJ whole genome shotgun (WGS) entry which is preliminary data.</text>
</comment>
<dbReference type="AlphaFoldDB" id="A0A9D2B5W8"/>
<evidence type="ECO:0000313" key="2">
    <source>
        <dbReference type="EMBL" id="HIX62363.1"/>
    </source>
</evidence>
<evidence type="ECO:0000256" key="1">
    <source>
        <dbReference type="SAM" id="SignalP"/>
    </source>
</evidence>
<proteinExistence type="predicted"/>
<dbReference type="Proteomes" id="UP000824248">
    <property type="component" value="Unassembled WGS sequence"/>
</dbReference>
<gene>
    <name evidence="2" type="ORF">H9854_09050</name>
</gene>
<reference evidence="2" key="1">
    <citation type="journal article" date="2021" name="PeerJ">
        <title>Extensive microbial diversity within the chicken gut microbiome revealed by metagenomics and culture.</title>
        <authorList>
            <person name="Gilroy R."/>
            <person name="Ravi A."/>
            <person name="Getino M."/>
            <person name="Pursley I."/>
            <person name="Horton D.L."/>
            <person name="Alikhan N.F."/>
            <person name="Baker D."/>
            <person name="Gharbi K."/>
            <person name="Hall N."/>
            <person name="Watson M."/>
            <person name="Adriaenssens E.M."/>
            <person name="Foster-Nyarko E."/>
            <person name="Jarju S."/>
            <person name="Secka A."/>
            <person name="Antonio M."/>
            <person name="Oren A."/>
            <person name="Chaudhuri R.R."/>
            <person name="La Ragione R."/>
            <person name="Hildebrand F."/>
            <person name="Pallen M.J."/>
        </authorList>
    </citation>
    <scope>NUCLEOTIDE SEQUENCE</scope>
    <source>
        <strain evidence="2">1193</strain>
    </source>
</reference>
<protein>
    <recommendedName>
        <fullName evidence="4">DUF5666 domain-containing protein</fullName>
    </recommendedName>
</protein>